<comment type="caution">
    <text evidence="1">The sequence shown here is derived from an EMBL/GenBank/DDBJ whole genome shotgun (WGS) entry which is preliminary data.</text>
</comment>
<evidence type="ECO:0000313" key="1">
    <source>
        <dbReference type="EMBL" id="GET12345.1"/>
    </source>
</evidence>
<name>A0A6F9Y4M8_9LACO</name>
<dbReference type="EMBL" id="BLAP01000030">
    <property type="protein sequence ID" value="GET12345.1"/>
    <property type="molecule type" value="Genomic_DNA"/>
</dbReference>
<gene>
    <name evidence="1" type="ORF">SN811_08450</name>
</gene>
<sequence length="154" mass="17948">MTKYNEIGLTREDLIFKLKKKYGGSWELDAPFEDETLQMFRNFPRLSDGPGNFKLRNSREIYIRLYKQGLSVNEIADRLNRKPNTVRSVLIGSGVLPKFSKWHNVKVLDKKGKLVQMGSIRRISQDFKIHPTALKRKIKDGTADKNGYRYIEVE</sequence>
<dbReference type="AlphaFoldDB" id="A0A6F9Y4M8"/>
<dbReference type="Proteomes" id="UP000494160">
    <property type="component" value="Unassembled WGS sequence"/>
</dbReference>
<dbReference type="Gene3D" id="1.10.10.60">
    <property type="entry name" value="Homeodomain-like"/>
    <property type="match status" value="1"/>
</dbReference>
<dbReference type="RefSeq" id="WP_172577176.1">
    <property type="nucleotide sequence ID" value="NZ_BLAP01000030.1"/>
</dbReference>
<accession>A0A6F9Y4M8</accession>
<organism evidence="1">
    <name type="scientific">Ligilactobacillus agilis</name>
    <dbReference type="NCBI Taxonomy" id="1601"/>
    <lineage>
        <taxon>Bacteria</taxon>
        <taxon>Bacillati</taxon>
        <taxon>Bacillota</taxon>
        <taxon>Bacilli</taxon>
        <taxon>Lactobacillales</taxon>
        <taxon>Lactobacillaceae</taxon>
        <taxon>Ligilactobacillus</taxon>
    </lineage>
</organism>
<protein>
    <submittedName>
        <fullName evidence="1">Uncharacterized protein</fullName>
    </submittedName>
</protein>
<proteinExistence type="predicted"/>
<reference evidence="1" key="1">
    <citation type="submission" date="2019-10" db="EMBL/GenBank/DDBJ databases">
        <title>Lactobacillus agilis SN811 Whole Genome Sequencing Project.</title>
        <authorList>
            <person name="Suzuki S."/>
            <person name="Endo A."/>
            <person name="Maeno S."/>
            <person name="Shiwa Y."/>
            <person name="Matsutani M."/>
            <person name="Kajikawa A."/>
        </authorList>
    </citation>
    <scope>NUCLEOTIDE SEQUENCE</scope>
    <source>
        <strain evidence="1">SN811</strain>
    </source>
</reference>